<evidence type="ECO:0000259" key="10">
    <source>
        <dbReference type="Pfam" id="PF22744"/>
    </source>
</evidence>
<feature type="domain" description="Phage shock protein PspC N-terminal" evidence="8">
    <location>
        <begin position="108"/>
        <end position="166"/>
    </location>
</feature>
<feature type="transmembrane region" description="Helical" evidence="7">
    <location>
        <begin position="139"/>
        <end position="163"/>
    </location>
</feature>
<dbReference type="InterPro" id="IPR007168">
    <property type="entry name" value="Phageshock_PspC_N"/>
</dbReference>
<accession>A0ABU1K5I3</accession>
<keyword evidence="5 7" id="KW-0472">Membrane</keyword>
<feature type="domain" description="PspC-related ToastRack" evidence="10">
    <location>
        <begin position="393"/>
        <end position="523"/>
    </location>
</feature>
<sequence length="584" mass="66571">MNKTVNINLAGIFFHIDEDAFLKLKSYLDAIKHSFTDAQGRDEIIHDIEARIAELFTEKIENERQVVTIKEVEAVIDIMGQPEDYKVDDDIFEDDFTQQEPTAKNRPKKLYRDTDHSYIAGVSSGLGHFFKIDAIWVRILFILFTIATTGGFIFIYLLFWIFVPEATTTAEKLEMRGEPINISNIERKVREGFDNVTGKVKDVDYKKYGDKVTNGAGGFFKTLGNFILTLLKIFVKFIGILILLFAGSGLISLVFGILSVGTFGIFEASWIDYVELANIGVPFWLACLLLFFAAGIPLFFLFILGLKILVNNLRSIGNPVKFVLLGIWLVSIFVISFLGIRQASERAFDGHETISKELPISVNDTLFVKMRGSDYFGESERRSSDLKIRHTQDGEKIIYSNDIRLIVKSTRESFASVEITKSAEGKSDQAARKFAEEIAYHINFNENTLSLDDFFTTPAENSFRDQEVEITLFLPVGSTLFANENTYSYHRNYDSYNDILENGQEEHYLEILHQGIKCNDCPVEDEKDFFNENSDTEIIQKKVEVIDSTTINTNEESENDSDWYQKPTQDSIPKNIQKIQSKIK</sequence>
<dbReference type="InterPro" id="IPR054319">
    <property type="entry name" value="PspC-rel_ToastRack"/>
</dbReference>
<keyword evidence="3 7" id="KW-0812">Transmembrane</keyword>
<feature type="transmembrane region" description="Helical" evidence="7">
    <location>
        <begin position="253"/>
        <end position="271"/>
    </location>
</feature>
<evidence type="ECO:0000313" key="11">
    <source>
        <dbReference type="EMBL" id="MDR6300873.1"/>
    </source>
</evidence>
<dbReference type="Pfam" id="PF04024">
    <property type="entry name" value="PspC"/>
    <property type="match status" value="1"/>
</dbReference>
<gene>
    <name evidence="11" type="ORF">GGR31_001516</name>
</gene>
<proteinExistence type="predicted"/>
<evidence type="ECO:0000256" key="6">
    <source>
        <dbReference type="SAM" id="MobiDB-lite"/>
    </source>
</evidence>
<organism evidence="11 12">
    <name type="scientific">Mesonia maritima</name>
    <dbReference type="NCBI Taxonomy" id="1793873"/>
    <lineage>
        <taxon>Bacteria</taxon>
        <taxon>Pseudomonadati</taxon>
        <taxon>Bacteroidota</taxon>
        <taxon>Flavobacteriia</taxon>
        <taxon>Flavobacteriales</taxon>
        <taxon>Flavobacteriaceae</taxon>
        <taxon>Mesonia</taxon>
    </lineage>
</organism>
<evidence type="ECO:0000259" key="9">
    <source>
        <dbReference type="Pfam" id="PF22571"/>
    </source>
</evidence>
<evidence type="ECO:0000256" key="4">
    <source>
        <dbReference type="ARBA" id="ARBA00022989"/>
    </source>
</evidence>
<feature type="compositionally biased region" description="Polar residues" evidence="6">
    <location>
        <begin position="566"/>
        <end position="584"/>
    </location>
</feature>
<keyword evidence="4 7" id="KW-1133">Transmembrane helix</keyword>
<evidence type="ECO:0000256" key="7">
    <source>
        <dbReference type="SAM" id="Phobius"/>
    </source>
</evidence>
<dbReference type="PANTHER" id="PTHR33885:SF3">
    <property type="entry name" value="PHAGE SHOCK PROTEIN C"/>
    <property type="match status" value="1"/>
</dbReference>
<name>A0ABU1K5I3_9FLAO</name>
<keyword evidence="12" id="KW-1185">Reference proteome</keyword>
<dbReference type="InterPro" id="IPR054321">
    <property type="entry name" value="PspC-rel_TM"/>
</dbReference>
<evidence type="ECO:0000256" key="2">
    <source>
        <dbReference type="ARBA" id="ARBA00022475"/>
    </source>
</evidence>
<feature type="transmembrane region" description="Helical" evidence="7">
    <location>
        <begin position="322"/>
        <end position="340"/>
    </location>
</feature>
<protein>
    <submittedName>
        <fullName evidence="11">Phage shock protein PspC (Stress-responsive transcriptional regulator)</fullName>
    </submittedName>
</protein>
<evidence type="ECO:0000256" key="1">
    <source>
        <dbReference type="ARBA" id="ARBA00004162"/>
    </source>
</evidence>
<dbReference type="EMBL" id="JAVDQA010000003">
    <property type="protein sequence ID" value="MDR6300873.1"/>
    <property type="molecule type" value="Genomic_DNA"/>
</dbReference>
<comment type="subcellular location">
    <subcellularLocation>
        <location evidence="1">Cell membrane</location>
        <topology evidence="1">Single-pass membrane protein</topology>
    </subcellularLocation>
</comment>
<reference evidence="11 12" key="1">
    <citation type="submission" date="2023-07" db="EMBL/GenBank/DDBJ databases">
        <title>Genomic Encyclopedia of Type Strains, Phase IV (KMG-IV): sequencing the most valuable type-strain genomes for metagenomic binning, comparative biology and taxonomic classification.</title>
        <authorList>
            <person name="Goeker M."/>
        </authorList>
    </citation>
    <scope>NUCLEOTIDE SEQUENCE [LARGE SCALE GENOMIC DNA]</scope>
    <source>
        <strain evidence="11 12">DSM 102814</strain>
    </source>
</reference>
<dbReference type="Pfam" id="PF22571">
    <property type="entry name" value="LiaI-LiaF-TM_PspC"/>
    <property type="match status" value="1"/>
</dbReference>
<feature type="region of interest" description="Disordered" evidence="6">
    <location>
        <begin position="550"/>
        <end position="584"/>
    </location>
</feature>
<feature type="transmembrane region" description="Helical" evidence="7">
    <location>
        <begin position="226"/>
        <end position="246"/>
    </location>
</feature>
<feature type="transmembrane region" description="Helical" evidence="7">
    <location>
        <begin position="283"/>
        <end position="310"/>
    </location>
</feature>
<comment type="caution">
    <text evidence="11">The sequence shown here is derived from an EMBL/GenBank/DDBJ whole genome shotgun (WGS) entry which is preliminary data.</text>
</comment>
<evidence type="ECO:0000256" key="5">
    <source>
        <dbReference type="ARBA" id="ARBA00023136"/>
    </source>
</evidence>
<evidence type="ECO:0000256" key="3">
    <source>
        <dbReference type="ARBA" id="ARBA00022692"/>
    </source>
</evidence>
<dbReference type="Proteomes" id="UP001257659">
    <property type="component" value="Unassembled WGS sequence"/>
</dbReference>
<keyword evidence="2" id="KW-1003">Cell membrane</keyword>
<evidence type="ECO:0000259" key="8">
    <source>
        <dbReference type="Pfam" id="PF04024"/>
    </source>
</evidence>
<feature type="domain" description="PspC-related transmembrane region" evidence="9">
    <location>
        <begin position="205"/>
        <end position="345"/>
    </location>
</feature>
<dbReference type="InterPro" id="IPR052027">
    <property type="entry name" value="PspC"/>
</dbReference>
<evidence type="ECO:0000313" key="12">
    <source>
        <dbReference type="Proteomes" id="UP001257659"/>
    </source>
</evidence>
<dbReference type="Pfam" id="PF22744">
    <property type="entry name" value="Toast-rack_PspC-Cterm"/>
    <property type="match status" value="1"/>
</dbReference>
<dbReference type="PANTHER" id="PTHR33885">
    <property type="entry name" value="PHAGE SHOCK PROTEIN C"/>
    <property type="match status" value="1"/>
</dbReference>
<dbReference type="RefSeq" id="WP_309727767.1">
    <property type="nucleotide sequence ID" value="NZ_JAVDQA010000003.1"/>
</dbReference>